<organism evidence="1 2">
    <name type="scientific">Methylobacterium haplocladii</name>
    <dbReference type="NCBI Taxonomy" id="1176176"/>
    <lineage>
        <taxon>Bacteria</taxon>
        <taxon>Pseudomonadati</taxon>
        <taxon>Pseudomonadota</taxon>
        <taxon>Alphaproteobacteria</taxon>
        <taxon>Hyphomicrobiales</taxon>
        <taxon>Methylobacteriaceae</taxon>
        <taxon>Methylobacterium</taxon>
    </lineage>
</organism>
<reference evidence="1 2" key="1">
    <citation type="submission" date="2019-07" db="EMBL/GenBank/DDBJ databases">
        <title>Whole genome shotgun sequence of Methylobacterium haplocladii NBRC 107714.</title>
        <authorList>
            <person name="Hosoyama A."/>
            <person name="Uohara A."/>
            <person name="Ohji S."/>
            <person name="Ichikawa N."/>
        </authorList>
    </citation>
    <scope>NUCLEOTIDE SEQUENCE [LARGE SCALE GENOMIC DNA]</scope>
    <source>
        <strain evidence="1 2">NBRC 107714</strain>
    </source>
</reference>
<evidence type="ECO:0000313" key="1">
    <source>
        <dbReference type="EMBL" id="GEP01494.1"/>
    </source>
</evidence>
<comment type="caution">
    <text evidence="1">The sequence shown here is derived from an EMBL/GenBank/DDBJ whole genome shotgun (WGS) entry which is preliminary data.</text>
</comment>
<sequence>MPHSYEEVREAVVDSLLQPSKGFGQGPPDQWMSLVSAVAERLAPAARERGSSGSIFGDAPRADPHDAELLRDVFWDLFRQGYITLGINSSNPGWPFFRLSHFGRNTLAIGTPHRFHDIAGYVRMLREAAPEISDVAVTYVEEAVASFYAGCMLATAVMLGAAAEAEFIRLTEVAESSVAHGSTFKGVSNERFIKTRITKFNQALAPLRSSLKPKRDFEDLDTNLTQIQAVIRAARNDAGHPSASPPPSREQAYVNLQLFVPLARQMTALGRALT</sequence>
<name>A0A512IUW2_9HYPH</name>
<keyword evidence="2" id="KW-1185">Reference proteome</keyword>
<accession>A0A512IUW2</accession>
<dbReference type="AlphaFoldDB" id="A0A512IUW2"/>
<evidence type="ECO:0000313" key="2">
    <source>
        <dbReference type="Proteomes" id="UP000321258"/>
    </source>
</evidence>
<protein>
    <submittedName>
        <fullName evidence="1">Uncharacterized protein</fullName>
    </submittedName>
</protein>
<dbReference type="Proteomes" id="UP000321258">
    <property type="component" value="Unassembled WGS sequence"/>
</dbReference>
<dbReference type="EMBL" id="BJZT01000044">
    <property type="protein sequence ID" value="GEP01494.1"/>
    <property type="molecule type" value="Genomic_DNA"/>
</dbReference>
<gene>
    <name evidence="1" type="ORF">MHA02_38810</name>
</gene>
<dbReference type="OrthoDB" id="3465258at2"/>
<proteinExistence type="predicted"/>
<dbReference type="RefSeq" id="WP_147081865.1">
    <property type="nucleotide sequence ID" value="NZ_BJZT01000044.1"/>
</dbReference>